<keyword evidence="4" id="KW-1185">Reference proteome</keyword>
<evidence type="ECO:0000313" key="3">
    <source>
        <dbReference type="EMBL" id="GHI27397.1"/>
    </source>
</evidence>
<feature type="compositionally biased region" description="Basic and acidic residues" evidence="1">
    <location>
        <begin position="273"/>
        <end position="314"/>
    </location>
</feature>
<organism evidence="3 4">
    <name type="scientific">Streptomyces hydrogenans</name>
    <dbReference type="NCBI Taxonomy" id="1873719"/>
    <lineage>
        <taxon>Bacteria</taxon>
        <taxon>Bacillati</taxon>
        <taxon>Actinomycetota</taxon>
        <taxon>Actinomycetes</taxon>
        <taxon>Kitasatosporales</taxon>
        <taxon>Streptomycetaceae</taxon>
        <taxon>Streptomyces</taxon>
    </lineage>
</organism>
<name>A0ABQ3PQU4_9ACTN</name>
<sequence length="584" mass="59389">MSGPDPGFRPLTLTELLQDGPLADIEVHGPVGAAVPVTAVRIVDRLAALDEVRPRSAVVLTAGAAAAAWTVEMALRKAWEQAAACVVVSREAGLPGSVAELAGRLGIPFLVVPGDPLDAAVRIASAVARPEAGRTALIAGAARQIAGAGIRPARLLSALHAVLPATSVALTGPAGELLAGRAGALDPTDRTARVTVEVAGPGGEPLAVLTAGFRDRPAGWEATVREVLGLAVAPLTAWAATERLAAERDGRRASGLLAELLARYGDDTTAEPDGARRDPGERRAPVGNERRSPGADAPRDVLEDPTGDERRALGRAEPNPPETGAADPHDPLLAAAVALGWPLRGPFVVHAVRPFGPAAPDSGPPGPETGPLLAARWARAGTGAGPLIAYEGVWVAWESVADPDGAGRDPLARAERRLRAACSEPGLPAPSAGAVAGPVASLGGLGQALADAVAAVGVARPGTVVRADRVGPAHLLTALPREALRAPARALLAPLLAVDRDGSLLRTLAVLLDVGGAPSVAAARLGVHRNTVSARLERLRALGCDPDDPGLRLPLHLACRVQLDATEPEVPEDQAEPPEGEPAG</sequence>
<feature type="compositionally biased region" description="Acidic residues" evidence="1">
    <location>
        <begin position="566"/>
        <end position="584"/>
    </location>
</feature>
<reference evidence="3" key="1">
    <citation type="submission" date="2024-05" db="EMBL/GenBank/DDBJ databases">
        <title>Whole genome shotgun sequence of Streptomyces hydrogenans NBRC 13475.</title>
        <authorList>
            <person name="Komaki H."/>
            <person name="Tamura T."/>
        </authorList>
    </citation>
    <scope>NUCLEOTIDE SEQUENCE</scope>
    <source>
        <strain evidence="3">NBRC 13475</strain>
    </source>
</reference>
<evidence type="ECO:0000259" key="2">
    <source>
        <dbReference type="Pfam" id="PF13556"/>
    </source>
</evidence>
<dbReference type="InterPro" id="IPR025736">
    <property type="entry name" value="PucR_C-HTH_dom"/>
</dbReference>
<comment type="caution">
    <text evidence="3">The sequence shown here is derived from an EMBL/GenBank/DDBJ whole genome shotgun (WGS) entry which is preliminary data.</text>
</comment>
<dbReference type="RefSeq" id="WP_226652905.1">
    <property type="nucleotide sequence ID" value="NZ_BNBS01000005.1"/>
</dbReference>
<dbReference type="PANTHER" id="PTHR33744">
    <property type="entry name" value="CARBOHYDRATE DIACID REGULATOR"/>
    <property type="match status" value="1"/>
</dbReference>
<dbReference type="InterPro" id="IPR042070">
    <property type="entry name" value="PucR_C-HTH_sf"/>
</dbReference>
<gene>
    <name evidence="3" type="ORF">Shyd_87680</name>
</gene>
<proteinExistence type="predicted"/>
<dbReference type="Pfam" id="PF13556">
    <property type="entry name" value="HTH_30"/>
    <property type="match status" value="1"/>
</dbReference>
<protein>
    <recommendedName>
        <fullName evidence="2">PucR C-terminal helix-turn-helix domain-containing protein</fullName>
    </recommendedName>
</protein>
<evidence type="ECO:0000256" key="1">
    <source>
        <dbReference type="SAM" id="MobiDB-lite"/>
    </source>
</evidence>
<dbReference type="Proteomes" id="UP001052739">
    <property type="component" value="Unassembled WGS sequence"/>
</dbReference>
<dbReference type="InterPro" id="IPR051448">
    <property type="entry name" value="CdaR-like_regulators"/>
</dbReference>
<dbReference type="PANTHER" id="PTHR33744:SF1">
    <property type="entry name" value="DNA-BINDING TRANSCRIPTIONAL ACTIVATOR ADER"/>
    <property type="match status" value="1"/>
</dbReference>
<dbReference type="Gene3D" id="1.10.10.2840">
    <property type="entry name" value="PucR C-terminal helix-turn-helix domain"/>
    <property type="match status" value="1"/>
</dbReference>
<accession>A0ABQ3PQU4</accession>
<evidence type="ECO:0000313" key="4">
    <source>
        <dbReference type="Proteomes" id="UP001052739"/>
    </source>
</evidence>
<feature type="region of interest" description="Disordered" evidence="1">
    <location>
        <begin position="264"/>
        <end position="329"/>
    </location>
</feature>
<dbReference type="EMBL" id="BNDW01000117">
    <property type="protein sequence ID" value="GHI27397.1"/>
    <property type="molecule type" value="Genomic_DNA"/>
</dbReference>
<feature type="domain" description="PucR C-terminal helix-turn-helix" evidence="2">
    <location>
        <begin position="504"/>
        <end position="561"/>
    </location>
</feature>
<feature type="region of interest" description="Disordered" evidence="1">
    <location>
        <begin position="565"/>
        <end position="584"/>
    </location>
</feature>